<organism evidence="1 2">
    <name type="scientific">Candidatus Hydrogenosomobacter endosymbioticus</name>
    <dbReference type="NCBI Taxonomy" id="2558174"/>
    <lineage>
        <taxon>Bacteria</taxon>
        <taxon>Pseudomonadati</taxon>
        <taxon>Pseudomonadota</taxon>
        <taxon>Alphaproteobacteria</taxon>
        <taxon>Holosporales</taxon>
        <taxon>Holosporaceae</taxon>
        <taxon>Candidatus Hydrogenosomobacter</taxon>
    </lineage>
</organism>
<proteinExistence type="predicted"/>
<name>A0ABM7V8X1_9PROT</name>
<dbReference type="RefSeq" id="WP_236864434.1">
    <property type="nucleotide sequence ID" value="NZ_AP025225.1"/>
</dbReference>
<protein>
    <submittedName>
        <fullName evidence="1">Uncharacterized protein</fullName>
    </submittedName>
</protein>
<dbReference type="Proteomes" id="UP001320209">
    <property type="component" value="Chromosome"/>
</dbReference>
<evidence type="ECO:0000313" key="1">
    <source>
        <dbReference type="EMBL" id="BDB96241.1"/>
    </source>
</evidence>
<accession>A0ABM7V8X1</accession>
<gene>
    <name evidence="1" type="ORF">HYD_3740</name>
</gene>
<evidence type="ECO:0000313" key="2">
    <source>
        <dbReference type="Proteomes" id="UP001320209"/>
    </source>
</evidence>
<reference evidence="1" key="1">
    <citation type="submission" date="2021-10" db="EMBL/GenBank/DDBJ databases">
        <title>Genome Sequence of The Candidatus Hydrogeosomobacter endosymbioticus, an Intracellular Bacterial Symbiont of the Anaerobic Ciliate GW7.</title>
        <authorList>
            <person name="Shiohama Y."/>
            <person name="Shinzato N."/>
        </authorList>
    </citation>
    <scope>NUCLEOTIDE SEQUENCE [LARGE SCALE GENOMIC DNA]</scope>
    <source>
        <strain evidence="1">200920</strain>
    </source>
</reference>
<keyword evidence="2" id="KW-1185">Reference proteome</keyword>
<dbReference type="EMBL" id="AP025225">
    <property type="protein sequence ID" value="BDB96241.1"/>
    <property type="molecule type" value="Genomic_DNA"/>
</dbReference>
<sequence length="113" mass="13081">MFIYIIGAAMVFITLLSEVAKAQYISGQKGYSFSRVPRFEHYEQKKVDKRVEKRALDNFLRKQAMERRRKIDAMAIKAFDNFQRTGNLFGGIDSSVLQEEGYSSDTEKEENVV</sequence>